<dbReference type="EMBL" id="CM008977">
    <property type="protein sequence ID" value="PNW72002.1"/>
    <property type="molecule type" value="Genomic_DNA"/>
</dbReference>
<dbReference type="RefSeq" id="XP_042915918.1">
    <property type="nucleotide sequence ID" value="XM_043071581.1"/>
</dbReference>
<dbReference type="SUPFAM" id="SSF101386">
    <property type="entry name" value="all-alpha NTP pyrophosphatases"/>
    <property type="match status" value="1"/>
</dbReference>
<dbReference type="GO" id="GO:0047429">
    <property type="term" value="F:nucleoside triphosphate diphosphatase activity"/>
    <property type="evidence" value="ECO:0007669"/>
    <property type="project" value="InterPro"/>
</dbReference>
<evidence type="ECO:0000256" key="1">
    <source>
        <dbReference type="SAM" id="MobiDB-lite"/>
    </source>
</evidence>
<dbReference type="Gramene" id="PNW72002">
    <property type="protein sequence ID" value="PNW72002"/>
    <property type="gene ID" value="CHLRE_16g686552v5"/>
</dbReference>
<evidence type="ECO:0000313" key="2">
    <source>
        <dbReference type="EMBL" id="PNW72002.1"/>
    </source>
</evidence>
<feature type="region of interest" description="Disordered" evidence="1">
    <location>
        <begin position="155"/>
        <end position="205"/>
    </location>
</feature>
<protein>
    <submittedName>
        <fullName evidence="2">Uncharacterized protein</fullName>
    </submittedName>
</protein>
<dbReference type="PANTHER" id="PTHR14552">
    <property type="match status" value="1"/>
</dbReference>
<gene>
    <name evidence="2" type="ORF">CHLRE_16g686552v5</name>
</gene>
<dbReference type="STRING" id="3055.A0A2K3CUP5"/>
<proteinExistence type="predicted"/>
<dbReference type="KEGG" id="cre:CHLRE_16g686552v5"/>
<dbReference type="PANTHER" id="PTHR14552:SF21">
    <property type="entry name" value="DCTP PYROPHOSPHATASE 1"/>
    <property type="match status" value="1"/>
</dbReference>
<dbReference type="FunCoup" id="A0A2K3CUP5">
    <property type="interactions" value="767"/>
</dbReference>
<dbReference type="AlphaFoldDB" id="A0A2K3CUP5"/>
<dbReference type="PaxDb" id="3055-EDP04433"/>
<accession>A0A2K3CUP5</accession>
<feature type="region of interest" description="Disordered" evidence="1">
    <location>
        <begin position="1"/>
        <end position="36"/>
    </location>
</feature>
<feature type="compositionally biased region" description="Low complexity" evidence="1">
    <location>
        <begin position="23"/>
        <end position="36"/>
    </location>
</feature>
<dbReference type="InParanoid" id="A0A2K3CUP5"/>
<dbReference type="Pfam" id="PF12643">
    <property type="entry name" value="MazG-like"/>
    <property type="match status" value="1"/>
</dbReference>
<dbReference type="GO" id="GO:0009143">
    <property type="term" value="P:nucleoside triphosphate catabolic process"/>
    <property type="evidence" value="ECO:0007669"/>
    <property type="project" value="InterPro"/>
</dbReference>
<dbReference type="CDD" id="cd11537">
    <property type="entry name" value="NTP-PPase_RS21-C6_like"/>
    <property type="match status" value="1"/>
</dbReference>
<feature type="compositionally biased region" description="Polar residues" evidence="1">
    <location>
        <begin position="8"/>
        <end position="18"/>
    </location>
</feature>
<evidence type="ECO:0000313" key="3">
    <source>
        <dbReference type="Proteomes" id="UP000006906"/>
    </source>
</evidence>
<feature type="compositionally biased region" description="Basic and acidic residues" evidence="1">
    <location>
        <begin position="195"/>
        <end position="205"/>
    </location>
</feature>
<organism evidence="2 3">
    <name type="scientific">Chlamydomonas reinhardtii</name>
    <name type="common">Chlamydomonas smithii</name>
    <dbReference type="NCBI Taxonomy" id="3055"/>
    <lineage>
        <taxon>Eukaryota</taxon>
        <taxon>Viridiplantae</taxon>
        <taxon>Chlorophyta</taxon>
        <taxon>core chlorophytes</taxon>
        <taxon>Chlorophyceae</taxon>
        <taxon>CS clade</taxon>
        <taxon>Chlamydomonadales</taxon>
        <taxon>Chlamydomonadaceae</taxon>
        <taxon>Chlamydomonas</taxon>
    </lineage>
</organism>
<dbReference type="InterPro" id="IPR025984">
    <property type="entry name" value="DCTPP"/>
</dbReference>
<reference evidence="2 3" key="1">
    <citation type="journal article" date="2007" name="Science">
        <title>The Chlamydomonas genome reveals the evolution of key animal and plant functions.</title>
        <authorList>
            <person name="Merchant S.S."/>
            <person name="Prochnik S.E."/>
            <person name="Vallon O."/>
            <person name="Harris E.H."/>
            <person name="Karpowicz S.J."/>
            <person name="Witman G.B."/>
            <person name="Terry A."/>
            <person name="Salamov A."/>
            <person name="Fritz-Laylin L.K."/>
            <person name="Marechal-Drouard L."/>
            <person name="Marshall W.F."/>
            <person name="Qu L.H."/>
            <person name="Nelson D.R."/>
            <person name="Sanderfoot A.A."/>
            <person name="Spalding M.H."/>
            <person name="Kapitonov V.V."/>
            <person name="Ren Q."/>
            <person name="Ferris P."/>
            <person name="Lindquist E."/>
            <person name="Shapiro H."/>
            <person name="Lucas S.M."/>
            <person name="Grimwood J."/>
            <person name="Schmutz J."/>
            <person name="Cardol P."/>
            <person name="Cerutti H."/>
            <person name="Chanfreau G."/>
            <person name="Chen C.L."/>
            <person name="Cognat V."/>
            <person name="Croft M.T."/>
            <person name="Dent R."/>
            <person name="Dutcher S."/>
            <person name="Fernandez E."/>
            <person name="Fukuzawa H."/>
            <person name="Gonzalez-Ballester D."/>
            <person name="Gonzalez-Halphen D."/>
            <person name="Hallmann A."/>
            <person name="Hanikenne M."/>
            <person name="Hippler M."/>
            <person name="Inwood W."/>
            <person name="Jabbari K."/>
            <person name="Kalanon M."/>
            <person name="Kuras R."/>
            <person name="Lefebvre P.A."/>
            <person name="Lemaire S.D."/>
            <person name="Lobanov A.V."/>
            <person name="Lohr M."/>
            <person name="Manuell A."/>
            <person name="Meier I."/>
            <person name="Mets L."/>
            <person name="Mittag M."/>
            <person name="Mittelmeier T."/>
            <person name="Moroney J.V."/>
            <person name="Moseley J."/>
            <person name="Napoli C."/>
            <person name="Nedelcu A.M."/>
            <person name="Niyogi K."/>
            <person name="Novoselov S.V."/>
            <person name="Paulsen I.T."/>
            <person name="Pazour G."/>
            <person name="Purton S."/>
            <person name="Ral J.P."/>
            <person name="Riano-Pachon D.M."/>
            <person name="Riekhof W."/>
            <person name="Rymarquis L."/>
            <person name="Schroda M."/>
            <person name="Stern D."/>
            <person name="Umen J."/>
            <person name="Willows R."/>
            <person name="Wilson N."/>
            <person name="Zimmer S.L."/>
            <person name="Allmer J."/>
            <person name="Balk J."/>
            <person name="Bisova K."/>
            <person name="Chen C.J."/>
            <person name="Elias M."/>
            <person name="Gendler K."/>
            <person name="Hauser C."/>
            <person name="Lamb M.R."/>
            <person name="Ledford H."/>
            <person name="Long J.C."/>
            <person name="Minagawa J."/>
            <person name="Page M.D."/>
            <person name="Pan J."/>
            <person name="Pootakham W."/>
            <person name="Roje S."/>
            <person name="Rose A."/>
            <person name="Stahlberg E."/>
            <person name="Terauchi A.M."/>
            <person name="Yang P."/>
            <person name="Ball S."/>
            <person name="Bowler C."/>
            <person name="Dieckmann C.L."/>
            <person name="Gladyshev V.N."/>
            <person name="Green P."/>
            <person name="Jorgensen R."/>
            <person name="Mayfield S."/>
            <person name="Mueller-Roeber B."/>
            <person name="Rajamani S."/>
            <person name="Sayre R.T."/>
            <person name="Brokstein P."/>
            <person name="Dubchak I."/>
            <person name="Goodstein D."/>
            <person name="Hornick L."/>
            <person name="Huang Y.W."/>
            <person name="Jhaveri J."/>
            <person name="Luo Y."/>
            <person name="Martinez D."/>
            <person name="Ngau W.C."/>
            <person name="Otillar B."/>
            <person name="Poliakov A."/>
            <person name="Porter A."/>
            <person name="Szajkowski L."/>
            <person name="Werner G."/>
            <person name="Zhou K."/>
            <person name="Grigoriev I.V."/>
            <person name="Rokhsar D.S."/>
            <person name="Grossman A.R."/>
        </authorList>
    </citation>
    <scope>NUCLEOTIDE SEQUENCE [LARGE SCALE GENOMIC DNA]</scope>
    <source>
        <strain evidence="3">CC-503</strain>
    </source>
</reference>
<sequence>MDGLAPTQVGSDARNTAPATAGAPEASTSALAPAAPPTLESLRDRLREFAQERDWEQYHTPRNLLLALVGEAGELAELFQWRGEGEAGPGLPGFSAQERGAVEEELADVLLYLIRLSDVCGVDLGAAAAAKIAKNGAKYPAERCRGSAAKYHTYQEMQAEARQQKRGREDAQAEAEEEREGGERAGGERQGGQGREGREADGPQR</sequence>
<feature type="compositionally biased region" description="Basic and acidic residues" evidence="1">
    <location>
        <begin position="162"/>
        <end position="171"/>
    </location>
</feature>
<dbReference type="Proteomes" id="UP000006906">
    <property type="component" value="Chromosome 16"/>
</dbReference>
<keyword evidence="3" id="KW-1185">Reference proteome</keyword>
<dbReference type="OrthoDB" id="411123at2759"/>
<dbReference type="GeneID" id="66056769"/>
<dbReference type="Gene3D" id="1.10.287.1080">
    <property type="entry name" value="MazG-like"/>
    <property type="match status" value="1"/>
</dbReference>
<name>A0A2K3CUP5_CHLRE</name>